<feature type="chain" id="PRO_5015357981" description="SH3b domain-containing protein" evidence="1">
    <location>
        <begin position="22"/>
        <end position="117"/>
    </location>
</feature>
<reference evidence="2 3" key="1">
    <citation type="submission" date="2018-03" db="EMBL/GenBank/DDBJ databases">
        <title>Complete genome sequence of Thauera aromatica, a model organism for studying aromatic compound degradation under denitrifying conditions.</title>
        <authorList>
            <person name="Lo H.-Y."/>
            <person name="Goris T."/>
            <person name="Boll M."/>
            <person name="Mueller J.A."/>
        </authorList>
    </citation>
    <scope>NUCLEOTIDE SEQUENCE [LARGE SCALE GENOMIC DNA]</scope>
    <source>
        <strain evidence="2 3">K172</strain>
    </source>
</reference>
<proteinExistence type="predicted"/>
<evidence type="ECO:0008006" key="4">
    <source>
        <dbReference type="Google" id="ProtNLM"/>
    </source>
</evidence>
<evidence type="ECO:0000256" key="1">
    <source>
        <dbReference type="SAM" id="SignalP"/>
    </source>
</evidence>
<feature type="signal peptide" evidence="1">
    <location>
        <begin position="1"/>
        <end position="21"/>
    </location>
</feature>
<evidence type="ECO:0000313" key="2">
    <source>
        <dbReference type="EMBL" id="AVR90027.1"/>
    </source>
</evidence>
<dbReference type="RefSeq" id="WP_107222038.1">
    <property type="nucleotide sequence ID" value="NZ_CP028339.1"/>
</dbReference>
<dbReference type="Proteomes" id="UP000241885">
    <property type="component" value="Chromosome"/>
</dbReference>
<keyword evidence="3" id="KW-1185">Reference proteome</keyword>
<dbReference type="AlphaFoldDB" id="A0A2R4BRS5"/>
<protein>
    <recommendedName>
        <fullName evidence="4">SH3b domain-containing protein</fullName>
    </recommendedName>
</protein>
<organism evidence="2 3">
    <name type="scientific">Thauera aromatica K172</name>
    <dbReference type="NCBI Taxonomy" id="44139"/>
    <lineage>
        <taxon>Bacteria</taxon>
        <taxon>Pseudomonadati</taxon>
        <taxon>Pseudomonadota</taxon>
        <taxon>Betaproteobacteria</taxon>
        <taxon>Rhodocyclales</taxon>
        <taxon>Zoogloeaceae</taxon>
        <taxon>Thauera</taxon>
    </lineage>
</organism>
<evidence type="ECO:0000313" key="3">
    <source>
        <dbReference type="Proteomes" id="UP000241885"/>
    </source>
</evidence>
<dbReference type="KEGG" id="tak:Tharo_3146"/>
<dbReference type="EMBL" id="CP028339">
    <property type="protein sequence ID" value="AVR90027.1"/>
    <property type="molecule type" value="Genomic_DNA"/>
</dbReference>
<keyword evidence="1" id="KW-0732">Signal</keyword>
<name>A0A2R4BRS5_THAAR</name>
<sequence>MKFANVLLAGLLALASPALLAQEAIVGASPSSRTALDLYAQPGGTPSGTVALSELALPLTVIASQSGYHKIDVAGQEAWIKGAQVRIKRNSQASCAGKISQFTTTGSIAGAGGDACK</sequence>
<gene>
    <name evidence="2" type="ORF">Tharo_3146</name>
</gene>
<accession>A0A2R4BRS5</accession>